<accession>A0AAV0RGE9</accession>
<comment type="caution">
    <text evidence="1">The sequence shown here is derived from an EMBL/GenBank/DDBJ whole genome shotgun (WGS) entry which is preliminary data.</text>
</comment>
<evidence type="ECO:0000313" key="2">
    <source>
        <dbReference type="Proteomes" id="UP001154282"/>
    </source>
</evidence>
<dbReference type="Proteomes" id="UP001154282">
    <property type="component" value="Unassembled WGS sequence"/>
</dbReference>
<dbReference type="EMBL" id="CAMGYJ010000011">
    <property type="protein sequence ID" value="CAI0556709.1"/>
    <property type="molecule type" value="Genomic_DNA"/>
</dbReference>
<proteinExistence type="predicted"/>
<keyword evidence="2" id="KW-1185">Reference proteome</keyword>
<reference evidence="1" key="1">
    <citation type="submission" date="2022-08" db="EMBL/GenBank/DDBJ databases">
        <authorList>
            <person name="Gutierrez-Valencia J."/>
        </authorList>
    </citation>
    <scope>NUCLEOTIDE SEQUENCE</scope>
</reference>
<evidence type="ECO:0000313" key="1">
    <source>
        <dbReference type="EMBL" id="CAI0556709.1"/>
    </source>
</evidence>
<gene>
    <name evidence="1" type="ORF">LITE_LOCUS48063</name>
</gene>
<name>A0AAV0RGE9_9ROSI</name>
<protein>
    <submittedName>
        <fullName evidence="1">Uncharacterized protein</fullName>
    </submittedName>
</protein>
<organism evidence="1 2">
    <name type="scientific">Linum tenue</name>
    <dbReference type="NCBI Taxonomy" id="586396"/>
    <lineage>
        <taxon>Eukaryota</taxon>
        <taxon>Viridiplantae</taxon>
        <taxon>Streptophyta</taxon>
        <taxon>Embryophyta</taxon>
        <taxon>Tracheophyta</taxon>
        <taxon>Spermatophyta</taxon>
        <taxon>Magnoliopsida</taxon>
        <taxon>eudicotyledons</taxon>
        <taxon>Gunneridae</taxon>
        <taxon>Pentapetalae</taxon>
        <taxon>rosids</taxon>
        <taxon>fabids</taxon>
        <taxon>Malpighiales</taxon>
        <taxon>Linaceae</taxon>
        <taxon>Linum</taxon>
    </lineage>
</organism>
<dbReference type="AlphaFoldDB" id="A0AAV0RGE9"/>
<sequence>MTGSLLHLLPKTLGRSF</sequence>